<dbReference type="EMBL" id="LR746496">
    <property type="protein sequence ID" value="CAA7600210.1"/>
    <property type="molecule type" value="Genomic_DNA"/>
</dbReference>
<dbReference type="Proteomes" id="UP000836597">
    <property type="component" value="Chromosome"/>
</dbReference>
<evidence type="ECO:0000313" key="3">
    <source>
        <dbReference type="Proteomes" id="UP001071230"/>
    </source>
</evidence>
<dbReference type="KEGG" id="aacx:DEACI_0862"/>
<accession>A0A8S0X3M1</accession>
<sequence length="56" mass="6139">MATLEMGDKYLRTILGFFGITDFTTIVAEMLDVIGVGIEDILNKTVSRAKEVAAIF</sequence>
<name>A0A8S0X3M1_9FIRM</name>
<reference evidence="2" key="1">
    <citation type="submission" date="2014-11" db="EMBL/GenBank/DDBJ databases">
        <authorList>
            <person name="Hornung B.V."/>
        </authorList>
    </citation>
    <scope>NUCLEOTIDE SEQUENCE</scope>
    <source>
        <strain evidence="2">INE</strain>
    </source>
</reference>
<evidence type="ECO:0000313" key="2">
    <source>
        <dbReference type="EMBL" id="CEJ09588.1"/>
    </source>
</evidence>
<proteinExistence type="predicted"/>
<dbReference type="AlphaFoldDB" id="A0A8S0X3M1"/>
<gene>
    <name evidence="1" type="ORF">DEACI_0862</name>
    <name evidence="2" type="ORF">DEACI_4073</name>
</gene>
<protein>
    <submittedName>
        <fullName evidence="1">Flavoprotein-like domain</fullName>
    </submittedName>
</protein>
<keyword evidence="3" id="KW-1185">Reference proteome</keyword>
<organism evidence="1">
    <name type="scientific">Acididesulfobacillus acetoxydans</name>
    <dbReference type="NCBI Taxonomy" id="1561005"/>
    <lineage>
        <taxon>Bacteria</taxon>
        <taxon>Bacillati</taxon>
        <taxon>Bacillota</taxon>
        <taxon>Clostridia</taxon>
        <taxon>Eubacteriales</taxon>
        <taxon>Peptococcaceae</taxon>
        <taxon>Acididesulfobacillus</taxon>
    </lineage>
</organism>
<reference evidence="1" key="2">
    <citation type="submission" date="2020-01" db="EMBL/GenBank/DDBJ databases">
        <authorList>
            <person name="Hornung B."/>
        </authorList>
    </citation>
    <scope>NUCLEOTIDE SEQUENCE</scope>
    <source>
        <strain evidence="1">PacBioINE</strain>
    </source>
</reference>
<evidence type="ECO:0000313" key="1">
    <source>
        <dbReference type="EMBL" id="CAA7600210.1"/>
    </source>
</evidence>
<dbReference type="EMBL" id="CDGJ01000134">
    <property type="protein sequence ID" value="CEJ09588.1"/>
    <property type="molecule type" value="Genomic_DNA"/>
</dbReference>
<dbReference type="InterPro" id="IPR029039">
    <property type="entry name" value="Flavoprotein-like_sf"/>
</dbReference>
<dbReference type="Proteomes" id="UP001071230">
    <property type="component" value="Unassembled WGS sequence"/>
</dbReference>
<dbReference type="Gene3D" id="3.40.50.360">
    <property type="match status" value="1"/>
</dbReference>